<organism evidence="1 2">
    <name type="scientific">Caballeronia terrestris</name>
    <dbReference type="NCBI Taxonomy" id="1226301"/>
    <lineage>
        <taxon>Bacteria</taxon>
        <taxon>Pseudomonadati</taxon>
        <taxon>Pseudomonadota</taxon>
        <taxon>Betaproteobacteria</taxon>
        <taxon>Burkholderiales</taxon>
        <taxon>Burkholderiaceae</taxon>
        <taxon>Caballeronia</taxon>
    </lineage>
</organism>
<keyword evidence="2" id="KW-1185">Reference proteome</keyword>
<reference evidence="1" key="1">
    <citation type="submission" date="2016-01" db="EMBL/GenBank/DDBJ databases">
        <authorList>
            <person name="Peeters C."/>
        </authorList>
    </citation>
    <scope>NUCLEOTIDE SEQUENCE [LARGE SCALE GENOMIC DNA]</scope>
    <source>
        <strain evidence="1">LMG 22937</strain>
    </source>
</reference>
<dbReference type="EMBL" id="FCOL02000012">
    <property type="protein sequence ID" value="SAL56487.1"/>
    <property type="molecule type" value="Genomic_DNA"/>
</dbReference>
<name>A0A158IJ00_9BURK</name>
<accession>A0A158IJ00</accession>
<evidence type="ECO:0000313" key="1">
    <source>
        <dbReference type="EMBL" id="SAL56487.1"/>
    </source>
</evidence>
<gene>
    <name evidence="1" type="ORF">AWB67_02537</name>
</gene>
<evidence type="ECO:0000313" key="2">
    <source>
        <dbReference type="Proteomes" id="UP000054925"/>
    </source>
</evidence>
<protein>
    <submittedName>
        <fullName evidence="1">Uncharacterized protein</fullName>
    </submittedName>
</protein>
<dbReference type="Proteomes" id="UP000054925">
    <property type="component" value="Unassembled WGS sequence"/>
</dbReference>
<comment type="caution">
    <text evidence="1">The sequence shown here is derived from an EMBL/GenBank/DDBJ whole genome shotgun (WGS) entry which is preliminary data.</text>
</comment>
<dbReference type="AlphaFoldDB" id="A0A158IJ00"/>
<sequence length="88" mass="9502">MNISAFPTDTALGIWLVKSSWLVALDWLMPIRPMVPIAIKSALRNVMASASRPFIVENMDGWDRTANCTAAAAVRLLGGTGENARTTV</sequence>
<proteinExistence type="predicted"/>